<protein>
    <submittedName>
        <fullName evidence="1">Uncharacterized protein</fullName>
    </submittedName>
</protein>
<dbReference type="EMBL" id="JAUQUR010000002">
    <property type="protein sequence ID" value="MDX4069146.1"/>
    <property type="molecule type" value="Genomic_DNA"/>
</dbReference>
<sequence length="63" mass="7173">MERTIPLTKEELALEILKLSTVPIKENSSYNLKSEIEANAKATATAYTQILDILYNYEPKIED</sequence>
<comment type="caution">
    <text evidence="1">The sequence shown here is derived from an EMBL/GenBank/DDBJ whole genome shotgun (WGS) entry which is preliminary data.</text>
</comment>
<dbReference type="RefSeq" id="WP_319047905.1">
    <property type="nucleotide sequence ID" value="NZ_JAUQUR010000002.1"/>
</dbReference>
<gene>
    <name evidence="1" type="ORF">Q6A80_05335</name>
</gene>
<name>A0AAW9DAI8_9BACT</name>
<dbReference type="AlphaFoldDB" id="A0AAW9DAI8"/>
<reference evidence="1" key="1">
    <citation type="journal article" date="2023" name="Front. Microbiol.">
        <title>Genomic diversity and taxonomic marker for Arcobacter species.</title>
        <authorList>
            <person name="Zhou G."/>
            <person name="Gu Y."/>
            <person name="Wang H."/>
            <person name="Chen X."/>
            <person name="Zhang X."/>
            <person name="Shao Z."/>
            <person name="Yan X."/>
            <person name="Zhang J."/>
            <person name="Zhang M."/>
        </authorList>
    </citation>
    <scope>NUCLEOTIDE SEQUENCE</scope>
    <source>
        <strain evidence="1">BJSY19SF1-2</strain>
    </source>
</reference>
<reference evidence="1" key="2">
    <citation type="submission" date="2023-07" db="EMBL/GenBank/DDBJ databases">
        <authorList>
            <person name="Zhang M."/>
            <person name="Zhou G."/>
        </authorList>
    </citation>
    <scope>NUCLEOTIDE SEQUENCE</scope>
    <source>
        <strain evidence="1">BJSY19SF1-2</strain>
    </source>
</reference>
<proteinExistence type="predicted"/>
<evidence type="ECO:0000313" key="2">
    <source>
        <dbReference type="Proteomes" id="UP001283691"/>
    </source>
</evidence>
<accession>A0AAW9DAI8</accession>
<dbReference type="Proteomes" id="UP001283691">
    <property type="component" value="Unassembled WGS sequence"/>
</dbReference>
<evidence type="ECO:0000313" key="1">
    <source>
        <dbReference type="EMBL" id="MDX4069146.1"/>
    </source>
</evidence>
<organism evidence="1 2">
    <name type="scientific">Aliarcobacter skirrowii</name>
    <dbReference type="NCBI Taxonomy" id="28200"/>
    <lineage>
        <taxon>Bacteria</taxon>
        <taxon>Pseudomonadati</taxon>
        <taxon>Campylobacterota</taxon>
        <taxon>Epsilonproteobacteria</taxon>
        <taxon>Campylobacterales</taxon>
        <taxon>Arcobacteraceae</taxon>
        <taxon>Aliarcobacter</taxon>
    </lineage>
</organism>